<feature type="compositionally biased region" description="Polar residues" evidence="1">
    <location>
        <begin position="8"/>
        <end position="26"/>
    </location>
</feature>
<dbReference type="InParanoid" id="A0A0V0QRE8"/>
<feature type="region of interest" description="Disordered" evidence="1">
    <location>
        <begin position="1"/>
        <end position="34"/>
    </location>
</feature>
<dbReference type="Proteomes" id="UP000054937">
    <property type="component" value="Unassembled WGS sequence"/>
</dbReference>
<sequence>MDHPQEFIQDQQNQGNRLPYTNQQFGNFDDYQKNGEDFQRDYTVDNKDSSFCQNTEFPQIANQGYDFKKGEVLDNEYFKENYQHKSSYQSYQSYQSYDTFSDTAYSNHQNQNQNSPYMNQLKGLNGDNLQEHGSFLTQLKIDDFSYDNNNNQQKQLNQKQFPTQQAYGQSTFQSLSSDFEQMDNNNLQNEYQQQYQPYPIQNQYYEQPQYDENNSSNQYLNNNQYQYQQQPQQQISDYNNNFYIDNNNKQLQQGKQIYKSKSLQVEPNKITLQRQNRTYYFGQNSLSSSNSPLEQIEIPQYQEDAYLMNNNINNTKDSDDKMFGYQEYESMRNVLKVPKNQNDAKKYLNKLSDMFFPKGSVDSNIFREKNLQILSRKKTTENKEETQRFRNMKKLIMNGILKYFQPEILSRCSQIPQKIQENIVEIANQIRQTGKCTSDKNKKMDLFSQPHFNLIFLSLNKESCACMSKNKTNINLHNQIFKFDISKYDNSIETQKKVEYINVLKNFMYLVAKQFLEKESDNEQSVVTEYKQIVLNSLEKMIVGHFINKFSSFKQLQQKSSDSDIYVE</sequence>
<dbReference type="EMBL" id="LDAU01000110">
    <property type="protein sequence ID" value="KRX04841.1"/>
    <property type="molecule type" value="Genomic_DNA"/>
</dbReference>
<protein>
    <submittedName>
        <fullName evidence="2">Uncharacterized protein</fullName>
    </submittedName>
</protein>
<evidence type="ECO:0000313" key="2">
    <source>
        <dbReference type="EMBL" id="KRX04841.1"/>
    </source>
</evidence>
<gene>
    <name evidence="2" type="ORF">PPERSA_06475</name>
</gene>
<accession>A0A0V0QRE8</accession>
<keyword evidence="3" id="KW-1185">Reference proteome</keyword>
<evidence type="ECO:0000256" key="1">
    <source>
        <dbReference type="SAM" id="MobiDB-lite"/>
    </source>
</evidence>
<organism evidence="2 3">
    <name type="scientific">Pseudocohnilembus persalinus</name>
    <name type="common">Ciliate</name>
    <dbReference type="NCBI Taxonomy" id="266149"/>
    <lineage>
        <taxon>Eukaryota</taxon>
        <taxon>Sar</taxon>
        <taxon>Alveolata</taxon>
        <taxon>Ciliophora</taxon>
        <taxon>Intramacronucleata</taxon>
        <taxon>Oligohymenophorea</taxon>
        <taxon>Scuticociliatia</taxon>
        <taxon>Philasterida</taxon>
        <taxon>Pseudocohnilembidae</taxon>
        <taxon>Pseudocohnilembus</taxon>
    </lineage>
</organism>
<evidence type="ECO:0000313" key="3">
    <source>
        <dbReference type="Proteomes" id="UP000054937"/>
    </source>
</evidence>
<reference evidence="2 3" key="1">
    <citation type="journal article" date="2015" name="Sci. Rep.">
        <title>Genome of the facultative scuticociliatosis pathogen Pseudocohnilembus persalinus provides insight into its virulence through horizontal gene transfer.</title>
        <authorList>
            <person name="Xiong J."/>
            <person name="Wang G."/>
            <person name="Cheng J."/>
            <person name="Tian M."/>
            <person name="Pan X."/>
            <person name="Warren A."/>
            <person name="Jiang C."/>
            <person name="Yuan D."/>
            <person name="Miao W."/>
        </authorList>
    </citation>
    <scope>NUCLEOTIDE SEQUENCE [LARGE SCALE GENOMIC DNA]</scope>
    <source>
        <strain evidence="2">36N120E</strain>
    </source>
</reference>
<comment type="caution">
    <text evidence="2">The sequence shown here is derived from an EMBL/GenBank/DDBJ whole genome shotgun (WGS) entry which is preliminary data.</text>
</comment>
<name>A0A0V0QRE8_PSEPJ</name>
<proteinExistence type="predicted"/>
<feature type="compositionally biased region" description="Polar residues" evidence="1">
    <location>
        <begin position="103"/>
        <end position="118"/>
    </location>
</feature>
<feature type="region of interest" description="Disordered" evidence="1">
    <location>
        <begin position="103"/>
        <end position="126"/>
    </location>
</feature>
<dbReference type="AlphaFoldDB" id="A0A0V0QRE8"/>